<evidence type="ECO:0000313" key="1">
    <source>
        <dbReference type="EMBL" id="WNY51632.1"/>
    </source>
</evidence>
<dbReference type="AlphaFoldDB" id="A0AA97A3A6"/>
<reference evidence="1" key="1">
    <citation type="submission" date="2023-02" db="EMBL/GenBank/DDBJ databases">
        <title>Streptococcus sp. Genome Sequencing and Assembly.</title>
        <authorList>
            <person name="Shore S.M."/>
            <person name="Nicholson T.L."/>
        </authorList>
    </citation>
    <scope>NUCLEOTIDE SEQUENCE</scope>
    <source>
        <strain evidence="1">29887</strain>
    </source>
</reference>
<dbReference type="KEGG" id="sins:PW252_03005"/>
<name>A0AA97A3A6_9STRE</name>
<dbReference type="EMBL" id="CP118735">
    <property type="protein sequence ID" value="WNY51632.1"/>
    <property type="molecule type" value="Genomic_DNA"/>
</dbReference>
<sequence>MGLVRLYTEEELDYLWLAIEDKESNYEDVAALLGRTVCGVKGKVWKLTKGTNKGGLVRRPWTSDEIDELRQLYPILPMEAVCERLKRTKSAIKTQVVRLGIRKHEMIYRDEDEIRYLAEQGLSYREIAERTGGTVKNLRNYAYEHGIKVQPEKRSDNHPWRLDAEKIFAQKERWRKEHLEETDEEAGSVKTN</sequence>
<organism evidence="1">
    <name type="scientific">Streptococcus iners</name>
    <dbReference type="NCBI Taxonomy" id="3028084"/>
    <lineage>
        <taxon>Bacteria</taxon>
        <taxon>Bacillati</taxon>
        <taxon>Bacillota</taxon>
        <taxon>Bacilli</taxon>
        <taxon>Lactobacillales</taxon>
        <taxon>Streptococcaceae</taxon>
        <taxon>Streptococcus</taxon>
    </lineage>
</organism>
<protein>
    <submittedName>
        <fullName evidence="1">Uncharacterized protein</fullName>
    </submittedName>
</protein>
<proteinExistence type="predicted"/>
<gene>
    <name evidence="1" type="ORF">PW252_03005</name>
</gene>
<accession>A0AA97A3A6</accession>
<dbReference type="RefSeq" id="WP_248050369.1">
    <property type="nucleotide sequence ID" value="NZ_CP118735.1"/>
</dbReference>